<comment type="caution">
    <text evidence="9">The sequence shown here is derived from an EMBL/GenBank/DDBJ whole genome shotgun (WGS) entry which is preliminary data.</text>
</comment>
<dbReference type="OrthoDB" id="6600518at2759"/>
<keyword evidence="10" id="KW-1185">Reference proteome</keyword>
<reference evidence="10" key="1">
    <citation type="journal article" date="2018" name="Gigascience">
        <title>Genome assembly of the Pink Ipe (Handroanthus impetiginosus, Bignoniaceae), a highly valued, ecologically keystone Neotropical timber forest tree.</title>
        <authorList>
            <person name="Silva-Junior O.B."/>
            <person name="Grattapaglia D."/>
            <person name="Novaes E."/>
            <person name="Collevatti R.G."/>
        </authorList>
    </citation>
    <scope>NUCLEOTIDE SEQUENCE [LARGE SCALE GENOMIC DNA]</scope>
    <source>
        <strain evidence="10">cv. UFG-1</strain>
    </source>
</reference>
<organism evidence="9 10">
    <name type="scientific">Handroanthus impetiginosus</name>
    <dbReference type="NCBI Taxonomy" id="429701"/>
    <lineage>
        <taxon>Eukaryota</taxon>
        <taxon>Viridiplantae</taxon>
        <taxon>Streptophyta</taxon>
        <taxon>Embryophyta</taxon>
        <taxon>Tracheophyta</taxon>
        <taxon>Spermatophyta</taxon>
        <taxon>Magnoliopsida</taxon>
        <taxon>eudicotyledons</taxon>
        <taxon>Gunneridae</taxon>
        <taxon>Pentapetalae</taxon>
        <taxon>asterids</taxon>
        <taxon>lamiids</taxon>
        <taxon>Lamiales</taxon>
        <taxon>Bignoniaceae</taxon>
        <taxon>Crescentiina</taxon>
        <taxon>Tabebuia alliance</taxon>
        <taxon>Handroanthus</taxon>
    </lineage>
</organism>
<dbReference type="EC" id="2.5.1.32" evidence="4"/>
<gene>
    <name evidence="9" type="ORF">CDL12_15567</name>
</gene>
<dbReference type="SUPFAM" id="SSF48576">
    <property type="entry name" value="Terpenoid synthases"/>
    <property type="match status" value="1"/>
</dbReference>
<evidence type="ECO:0000256" key="2">
    <source>
        <dbReference type="ARBA" id="ARBA00005172"/>
    </source>
</evidence>
<dbReference type="FunFam" id="1.10.600.10:FF:000004">
    <property type="entry name" value="Phytoene synthase chloroplastic"/>
    <property type="match status" value="1"/>
</dbReference>
<evidence type="ECO:0000256" key="4">
    <source>
        <dbReference type="ARBA" id="ARBA00012396"/>
    </source>
</evidence>
<dbReference type="SFLD" id="SFLDG01212">
    <property type="entry name" value="Phytoene_synthase_like"/>
    <property type="match status" value="1"/>
</dbReference>
<dbReference type="SFLD" id="SFLDG01018">
    <property type="entry name" value="Squalene/Phytoene_Synthase_Lik"/>
    <property type="match status" value="1"/>
</dbReference>
<keyword evidence="5 9" id="KW-0808">Transferase</keyword>
<dbReference type="GO" id="GO:0051996">
    <property type="term" value="F:squalene synthase [NAD(P)H] activity"/>
    <property type="evidence" value="ECO:0007669"/>
    <property type="project" value="InterPro"/>
</dbReference>
<evidence type="ECO:0000256" key="7">
    <source>
        <dbReference type="ARBA" id="ARBA00023229"/>
    </source>
</evidence>
<keyword evidence="6" id="KW-0125">Carotenoid biosynthesis</keyword>
<dbReference type="InterPro" id="IPR033904">
    <property type="entry name" value="Trans_IPPS_HH"/>
</dbReference>
<accession>A0A2G9H2V7</accession>
<dbReference type="GO" id="GO:0016117">
    <property type="term" value="P:carotenoid biosynthetic process"/>
    <property type="evidence" value="ECO:0007669"/>
    <property type="project" value="UniProtKB-KW"/>
</dbReference>
<keyword evidence="8" id="KW-0812">Transmembrane</keyword>
<dbReference type="InterPro" id="IPR008949">
    <property type="entry name" value="Isoprenoid_synthase_dom_sf"/>
</dbReference>
<comment type="pathway">
    <text evidence="2">Carotenoid biosynthesis; phytoene biosynthesis; all-trans-phytoene from geranylgeranyl diphosphate: step 1/1.</text>
</comment>
<sequence length="384" mass="44153">MDATFCYATNPCIKARNYVFFSKNYTKTSAIAEAAIAIPKRRSKRIPQTELSVHGIPSTDLLVQEIVRRQSQKNNLTGLDGSRGCSYPPMFLEEAYERCRDICAEYAKTFYLGTMLMTEERQKAIWAIYVWCRRTDELVDGPNAVHLSSSVLDRWEGRLDDIFNGRPYDMLDAALTDTVQKFPLDIKPFKDMIEGMRMDTRKNRYANFEELYLYCYYVAGTVGLMSVPIMGIAPESSLSSQTIYNAAIYLGIGNQLTNILRDVGEDASRGRVYLPQNELAKFGLSDKDVFSRKVTDRWREFMKEQIRRARYYFDQAENGATQLHKASRWPVWSSLMLYKMILDSVENNDYDNLTKKAYVGRTKKLMTLPVAYTRALMNPSTVCP</sequence>
<protein>
    <recommendedName>
        <fullName evidence="4">15-cis-phytoene synthase</fullName>
        <ecNumber evidence="4">2.5.1.32</ecNumber>
    </recommendedName>
</protein>
<dbReference type="Gene3D" id="1.10.600.10">
    <property type="entry name" value="Farnesyl Diphosphate Synthase"/>
    <property type="match status" value="1"/>
</dbReference>
<evidence type="ECO:0000256" key="6">
    <source>
        <dbReference type="ARBA" id="ARBA00022746"/>
    </source>
</evidence>
<dbReference type="InterPro" id="IPR002060">
    <property type="entry name" value="Squ/phyt_synthse"/>
</dbReference>
<dbReference type="PANTHER" id="PTHR31480">
    <property type="entry name" value="BIFUNCTIONAL LYCOPENE CYCLASE/PHYTOENE SYNTHASE"/>
    <property type="match status" value="1"/>
</dbReference>
<dbReference type="InterPro" id="IPR019845">
    <property type="entry name" value="Squalene/phytoene_synthase_CS"/>
</dbReference>
<dbReference type="GO" id="GO:0004311">
    <property type="term" value="F:geranylgeranyl diphosphate synthase activity"/>
    <property type="evidence" value="ECO:0007669"/>
    <property type="project" value="InterPro"/>
</dbReference>
<dbReference type="SFLD" id="SFLDS00005">
    <property type="entry name" value="Isoprenoid_Synthase_Type_I"/>
    <property type="match status" value="1"/>
</dbReference>
<feature type="transmembrane region" description="Helical" evidence="8">
    <location>
        <begin position="211"/>
        <end position="233"/>
    </location>
</feature>
<dbReference type="PROSITE" id="PS01044">
    <property type="entry name" value="SQUALEN_PHYTOEN_SYN_1"/>
    <property type="match status" value="1"/>
</dbReference>
<dbReference type="GO" id="GO:0009536">
    <property type="term" value="C:plastid"/>
    <property type="evidence" value="ECO:0007669"/>
    <property type="project" value="UniProtKB-ARBA"/>
</dbReference>
<comment type="similarity">
    <text evidence="3">Belongs to the phytoene/squalene synthase family.</text>
</comment>
<evidence type="ECO:0000313" key="10">
    <source>
        <dbReference type="Proteomes" id="UP000231279"/>
    </source>
</evidence>
<evidence type="ECO:0000313" key="9">
    <source>
        <dbReference type="EMBL" id="PIN11842.1"/>
    </source>
</evidence>
<dbReference type="STRING" id="429701.A0A2G9H2V7"/>
<evidence type="ECO:0000256" key="5">
    <source>
        <dbReference type="ARBA" id="ARBA00022679"/>
    </source>
</evidence>
<dbReference type="PROSITE" id="PS01045">
    <property type="entry name" value="SQUALEN_PHYTOEN_SYN_2"/>
    <property type="match status" value="1"/>
</dbReference>
<dbReference type="AlphaFoldDB" id="A0A2G9H2V7"/>
<name>A0A2G9H2V7_9LAMI</name>
<keyword evidence="8" id="KW-1133">Transmembrane helix</keyword>
<keyword evidence="7" id="KW-0414">Isoprene biosynthesis</keyword>
<dbReference type="Proteomes" id="UP000231279">
    <property type="component" value="Unassembled WGS sequence"/>
</dbReference>
<dbReference type="EMBL" id="NKXS01002846">
    <property type="protein sequence ID" value="PIN11842.1"/>
    <property type="molecule type" value="Genomic_DNA"/>
</dbReference>
<comment type="catalytic activity">
    <reaction evidence="1">
        <text>2 (2E,6E,10E)-geranylgeranyl diphosphate = 15-cis-phytoene + 2 diphosphate</text>
        <dbReference type="Rhea" id="RHEA:34475"/>
        <dbReference type="ChEBI" id="CHEBI:27787"/>
        <dbReference type="ChEBI" id="CHEBI:33019"/>
        <dbReference type="ChEBI" id="CHEBI:58756"/>
        <dbReference type="EC" id="2.5.1.32"/>
    </reaction>
</comment>
<dbReference type="GO" id="GO:0046905">
    <property type="term" value="F:15-cis-phytoene synthase activity"/>
    <property type="evidence" value="ECO:0007669"/>
    <property type="project" value="UniProtKB-EC"/>
</dbReference>
<dbReference type="InterPro" id="IPR044843">
    <property type="entry name" value="Trans_IPPS_bact-type"/>
</dbReference>
<evidence type="ECO:0000256" key="3">
    <source>
        <dbReference type="ARBA" id="ARBA00006251"/>
    </source>
</evidence>
<evidence type="ECO:0000256" key="1">
    <source>
        <dbReference type="ARBA" id="ARBA00001805"/>
    </source>
</evidence>
<dbReference type="Pfam" id="PF00494">
    <property type="entry name" value="SQS_PSY"/>
    <property type="match status" value="1"/>
</dbReference>
<dbReference type="CDD" id="cd00683">
    <property type="entry name" value="Trans_IPPS_HH"/>
    <property type="match status" value="1"/>
</dbReference>
<evidence type="ECO:0000256" key="8">
    <source>
        <dbReference type="SAM" id="Phobius"/>
    </source>
</evidence>
<keyword evidence="8" id="KW-0472">Membrane</keyword>
<proteinExistence type="inferred from homology"/>